<reference evidence="1" key="4">
    <citation type="submission" date="2019-03" db="UniProtKB">
        <authorList>
            <consortium name="EnsemblPlants"/>
        </authorList>
    </citation>
    <scope>IDENTIFICATION</scope>
</reference>
<reference evidence="2" key="2">
    <citation type="journal article" date="2017" name="Nat. Plants">
        <title>The Aegilops tauschii genome reveals multiple impacts of transposons.</title>
        <authorList>
            <person name="Zhao G."/>
            <person name="Zou C."/>
            <person name="Li K."/>
            <person name="Wang K."/>
            <person name="Li T."/>
            <person name="Gao L."/>
            <person name="Zhang X."/>
            <person name="Wang H."/>
            <person name="Yang Z."/>
            <person name="Liu X."/>
            <person name="Jiang W."/>
            <person name="Mao L."/>
            <person name="Kong X."/>
            <person name="Jiao Y."/>
            <person name="Jia J."/>
        </authorList>
    </citation>
    <scope>NUCLEOTIDE SEQUENCE [LARGE SCALE GENOMIC DNA]</scope>
    <source>
        <strain evidence="2">cv. AL8/78</strain>
    </source>
</reference>
<accession>A0A453KQB0</accession>
<reference evidence="1" key="3">
    <citation type="journal article" date="2017" name="Nature">
        <title>Genome sequence of the progenitor of the wheat D genome Aegilops tauschii.</title>
        <authorList>
            <person name="Luo M.C."/>
            <person name="Gu Y.Q."/>
            <person name="Puiu D."/>
            <person name="Wang H."/>
            <person name="Twardziok S.O."/>
            <person name="Deal K.R."/>
            <person name="Huo N."/>
            <person name="Zhu T."/>
            <person name="Wang L."/>
            <person name="Wang Y."/>
            <person name="McGuire P.E."/>
            <person name="Liu S."/>
            <person name="Long H."/>
            <person name="Ramasamy R.K."/>
            <person name="Rodriguez J.C."/>
            <person name="Van S.L."/>
            <person name="Yuan L."/>
            <person name="Wang Z."/>
            <person name="Xia Z."/>
            <person name="Xiao L."/>
            <person name="Anderson O.D."/>
            <person name="Ouyang S."/>
            <person name="Liang Y."/>
            <person name="Zimin A.V."/>
            <person name="Pertea G."/>
            <person name="Qi P."/>
            <person name="Bennetzen J.L."/>
            <person name="Dai X."/>
            <person name="Dawson M.W."/>
            <person name="Muller H.G."/>
            <person name="Kugler K."/>
            <person name="Rivarola-Duarte L."/>
            <person name="Spannagl M."/>
            <person name="Mayer K.F.X."/>
            <person name="Lu F.H."/>
            <person name="Bevan M.W."/>
            <person name="Leroy P."/>
            <person name="Li P."/>
            <person name="You F.M."/>
            <person name="Sun Q."/>
            <person name="Liu Z."/>
            <person name="Lyons E."/>
            <person name="Wicker T."/>
            <person name="Salzberg S.L."/>
            <person name="Devos K.M."/>
            <person name="Dvorak J."/>
        </authorList>
    </citation>
    <scope>NUCLEOTIDE SEQUENCE [LARGE SCALE GENOMIC DNA]</scope>
    <source>
        <strain evidence="1">cv. AL8/78</strain>
    </source>
</reference>
<sequence length="92" mass="10330">MAGARRCMPAAACCSEPDHVEDDDAATPPEHLRAFEAFLEEVVPVGMIMASRREEEARLRRGGKPRSYDDDMKEKLKLWARAVARETTGGRR</sequence>
<reference evidence="1" key="5">
    <citation type="journal article" date="2021" name="G3 (Bethesda)">
        <title>Aegilops tauschii genome assembly Aet v5.0 features greater sequence contiguity and improved annotation.</title>
        <authorList>
            <person name="Wang L."/>
            <person name="Zhu T."/>
            <person name="Rodriguez J.C."/>
            <person name="Deal K.R."/>
            <person name="Dubcovsky J."/>
            <person name="McGuire P.E."/>
            <person name="Lux T."/>
            <person name="Spannagl M."/>
            <person name="Mayer K.F.X."/>
            <person name="Baldrich P."/>
            <person name="Meyers B.C."/>
            <person name="Huo N."/>
            <person name="Gu Y.Q."/>
            <person name="Zhou H."/>
            <person name="Devos K.M."/>
            <person name="Bennetzen J.L."/>
            <person name="Unver T."/>
            <person name="Budak H."/>
            <person name="Gulick P.J."/>
            <person name="Galiba G."/>
            <person name="Kalapos B."/>
            <person name="Nelson D.R."/>
            <person name="Li P."/>
            <person name="You F.M."/>
            <person name="Luo M.C."/>
            <person name="Dvorak J."/>
        </authorList>
    </citation>
    <scope>NUCLEOTIDE SEQUENCE [LARGE SCALE GENOMIC DNA]</scope>
    <source>
        <strain evidence="1">cv. AL8/78</strain>
    </source>
</reference>
<reference evidence="2" key="1">
    <citation type="journal article" date="2014" name="Science">
        <title>Ancient hybridizations among the ancestral genomes of bread wheat.</title>
        <authorList>
            <consortium name="International Wheat Genome Sequencing Consortium,"/>
            <person name="Marcussen T."/>
            <person name="Sandve S.R."/>
            <person name="Heier L."/>
            <person name="Spannagl M."/>
            <person name="Pfeifer M."/>
            <person name="Jakobsen K.S."/>
            <person name="Wulff B.B."/>
            <person name="Steuernagel B."/>
            <person name="Mayer K.F."/>
            <person name="Olsen O.A."/>
        </authorList>
    </citation>
    <scope>NUCLEOTIDE SEQUENCE [LARGE SCALE GENOMIC DNA]</scope>
    <source>
        <strain evidence="2">cv. AL8/78</strain>
    </source>
</reference>
<organism evidence="1 2">
    <name type="scientific">Aegilops tauschii subsp. strangulata</name>
    <name type="common">Goatgrass</name>
    <dbReference type="NCBI Taxonomy" id="200361"/>
    <lineage>
        <taxon>Eukaryota</taxon>
        <taxon>Viridiplantae</taxon>
        <taxon>Streptophyta</taxon>
        <taxon>Embryophyta</taxon>
        <taxon>Tracheophyta</taxon>
        <taxon>Spermatophyta</taxon>
        <taxon>Magnoliopsida</taxon>
        <taxon>Liliopsida</taxon>
        <taxon>Poales</taxon>
        <taxon>Poaceae</taxon>
        <taxon>BOP clade</taxon>
        <taxon>Pooideae</taxon>
        <taxon>Triticodae</taxon>
        <taxon>Triticeae</taxon>
        <taxon>Triticinae</taxon>
        <taxon>Aegilops</taxon>
    </lineage>
</organism>
<keyword evidence="2" id="KW-1185">Reference proteome</keyword>
<dbReference type="Gramene" id="AET5Gv20482100.1">
    <property type="protein sequence ID" value="AET5Gv20482100.1"/>
    <property type="gene ID" value="AET5Gv20482100"/>
</dbReference>
<evidence type="ECO:0000313" key="1">
    <source>
        <dbReference type="EnsemblPlants" id="AET5Gv20482100.1"/>
    </source>
</evidence>
<dbReference type="AlphaFoldDB" id="A0A453KQB0"/>
<protein>
    <submittedName>
        <fullName evidence="1">Uncharacterized protein</fullName>
    </submittedName>
</protein>
<evidence type="ECO:0000313" key="2">
    <source>
        <dbReference type="Proteomes" id="UP000015105"/>
    </source>
</evidence>
<name>A0A453KQB0_AEGTS</name>
<proteinExistence type="predicted"/>
<dbReference type="Proteomes" id="UP000015105">
    <property type="component" value="Chromosome 5D"/>
</dbReference>
<dbReference type="EnsemblPlants" id="AET5Gv20482100.1">
    <property type="protein sequence ID" value="AET5Gv20482100.1"/>
    <property type="gene ID" value="AET5Gv20482100"/>
</dbReference>